<dbReference type="NCBIfam" id="TIGR03016">
    <property type="entry name" value="pepcterm_hypo_1"/>
    <property type="match status" value="1"/>
</dbReference>
<sequence>MRTTERCPGGGFRRAGGDPVSRCFPQVRRVAQPNLVAALGLCLLVEPAVSAEWTRGAGFTAGAIYTDNVCLRNTDKLDDTIGVFTPNVRLKGEGARARMDLYAAAQFNTMEDSDVECGVSGADNISPAPRIRFNGSSELLSNWFFLDATAFADQNRINPFAAGGEDALDGRGNLNTSYQYAISPYIARRLTDTASLSLRYRYSEEHNTEDVLDDNQRQQVQFDLGTSPELSRFSVGVGGNYSDIEYEERFGGDELFNSQLSSAQVRAAFQWSRSIQFNAYVGEEWNDYVSVFQDSDGGYWDVGVTWTPNSRVTVELGTGERFFGESPRASISYRHKRSTLRASYLRDLTYDRSLRGTDPFADNVDDLVDGGLPNDQGIIGDGGEETTITNSPILDERFLLVYRFTGRRTTFSANASHSEQTRAEDGFEDTFVYAGVGVERALSARLSTYLRLSWTRREADQRRGLLAPDSDNARATIGLERKFGRRTSVGLSYQYNERSSDNILDEYEENRVLLQFRYQI</sequence>
<dbReference type="Proteomes" id="UP000321933">
    <property type="component" value="Unassembled WGS sequence"/>
</dbReference>
<organism evidence="1 2">
    <name type="scientific">Parahaliea aestuarii</name>
    <dbReference type="NCBI Taxonomy" id="1852021"/>
    <lineage>
        <taxon>Bacteria</taxon>
        <taxon>Pseudomonadati</taxon>
        <taxon>Pseudomonadota</taxon>
        <taxon>Gammaproteobacteria</taxon>
        <taxon>Cellvibrionales</taxon>
        <taxon>Halieaceae</taxon>
        <taxon>Parahaliea</taxon>
    </lineage>
</organism>
<dbReference type="InterPro" id="IPR017467">
    <property type="entry name" value="CHP03016_PEP-CTERM"/>
</dbReference>
<accession>A0A5C8ZMG0</accession>
<keyword evidence="2" id="KW-1185">Reference proteome</keyword>
<gene>
    <name evidence="1" type="ORF">FVW59_16700</name>
</gene>
<dbReference type="AlphaFoldDB" id="A0A5C8ZMG0"/>
<name>A0A5C8ZMG0_9GAMM</name>
<dbReference type="EMBL" id="VRYZ01000008">
    <property type="protein sequence ID" value="TXS89653.1"/>
    <property type="molecule type" value="Genomic_DNA"/>
</dbReference>
<evidence type="ECO:0000313" key="1">
    <source>
        <dbReference type="EMBL" id="TXS89653.1"/>
    </source>
</evidence>
<evidence type="ECO:0000313" key="2">
    <source>
        <dbReference type="Proteomes" id="UP000321933"/>
    </source>
</evidence>
<dbReference type="OrthoDB" id="5567701at2"/>
<dbReference type="Gene3D" id="2.40.160.60">
    <property type="entry name" value="Outer membrane protein transport protein (OMPP1/FadL/TodX)"/>
    <property type="match status" value="1"/>
</dbReference>
<comment type="caution">
    <text evidence="1">The sequence shown here is derived from an EMBL/GenBank/DDBJ whole genome shotgun (WGS) entry which is preliminary data.</text>
</comment>
<reference evidence="1 2" key="1">
    <citation type="submission" date="2019-08" db="EMBL/GenBank/DDBJ databases">
        <title>Parahaliea maris sp. nov., isolated from the surface seawater.</title>
        <authorList>
            <person name="Liu Y."/>
        </authorList>
    </citation>
    <scope>NUCLEOTIDE SEQUENCE [LARGE SCALE GENOMIC DNA]</scope>
    <source>
        <strain evidence="1 2">S2-26</strain>
    </source>
</reference>
<dbReference type="SUPFAM" id="SSF56935">
    <property type="entry name" value="Porins"/>
    <property type="match status" value="1"/>
</dbReference>
<protein>
    <submittedName>
        <fullName evidence="1">TIGR03016 family PEP-CTERM system-associated outer membrane protein</fullName>
    </submittedName>
</protein>
<proteinExistence type="predicted"/>